<evidence type="ECO:0000256" key="1">
    <source>
        <dbReference type="ARBA" id="ARBA00004651"/>
    </source>
</evidence>
<dbReference type="AlphaFoldDB" id="A0AAX2ZGG7"/>
<dbReference type="InterPro" id="IPR025857">
    <property type="entry name" value="MacB_PCD"/>
</dbReference>
<dbReference type="GO" id="GO:0005886">
    <property type="term" value="C:plasma membrane"/>
    <property type="evidence" value="ECO:0007669"/>
    <property type="project" value="UniProtKB-SubCell"/>
</dbReference>
<evidence type="ECO:0000256" key="7">
    <source>
        <dbReference type="SAM" id="Phobius"/>
    </source>
</evidence>
<evidence type="ECO:0000256" key="5">
    <source>
        <dbReference type="ARBA" id="ARBA00023136"/>
    </source>
</evidence>
<feature type="domain" description="ABC3 transporter permease C-terminal" evidence="8">
    <location>
        <begin position="274"/>
        <end position="394"/>
    </location>
</feature>
<feature type="transmembrane region" description="Helical" evidence="7">
    <location>
        <begin position="315"/>
        <end position="345"/>
    </location>
</feature>
<evidence type="ECO:0000256" key="4">
    <source>
        <dbReference type="ARBA" id="ARBA00022989"/>
    </source>
</evidence>
<comment type="similarity">
    <text evidence="6">Belongs to the ABC-4 integral membrane protein family.</text>
</comment>
<evidence type="ECO:0000313" key="10">
    <source>
        <dbReference type="EMBL" id="UEL48434.1"/>
    </source>
</evidence>
<feature type="transmembrane region" description="Helical" evidence="7">
    <location>
        <begin position="365"/>
        <end position="389"/>
    </location>
</feature>
<dbReference type="PANTHER" id="PTHR30572">
    <property type="entry name" value="MEMBRANE COMPONENT OF TRANSPORTER-RELATED"/>
    <property type="match status" value="1"/>
</dbReference>
<evidence type="ECO:0000256" key="3">
    <source>
        <dbReference type="ARBA" id="ARBA00022692"/>
    </source>
</evidence>
<gene>
    <name evidence="10" type="ORF">JW646_02990</name>
</gene>
<dbReference type="Pfam" id="PF12704">
    <property type="entry name" value="MacB_PCD"/>
    <property type="match status" value="1"/>
</dbReference>
<dbReference type="InterPro" id="IPR050250">
    <property type="entry name" value="Macrolide_Exporter_MacB"/>
</dbReference>
<sequence>MNNINKKKNIVSISLNNLKYRKVRSLFLVLFVIIQSFSLFTSTFLMSSMKNGIENVTQRMGADVIVIPNEYSKELEQSLFMGEPSTMYFDREWTDKLSSIKNIDKMSTQFYIQTMEATCCDAPVQLIAFDPKTDFVIKPWLKEGNINLKKGEVVVGNNVASKPGDIITFYNTKFNVVDKLDKTGTGNDNSVFMSYETAYELKNSKTANDNLKLDNMENTISMVLLDVNDEYSNERLAFDINTKFDDENITAYTSNSLFSGIINKVKQFSVYSTVFSVLLFIVTAMAIICIFIITINERKKEIGILYTIGAKKKQISLMIMLEGLIITTIGSIIGVLCSLTLITLFKNLISMSMDIPYLNTFNIETLKISIMCLAISVVTGLIASIISVYKISKEDTDILIRENE</sequence>
<dbReference type="PANTHER" id="PTHR30572:SF4">
    <property type="entry name" value="ABC TRANSPORTER PERMEASE YTRF"/>
    <property type="match status" value="1"/>
</dbReference>
<evidence type="ECO:0000256" key="2">
    <source>
        <dbReference type="ARBA" id="ARBA00022475"/>
    </source>
</evidence>
<evidence type="ECO:0000259" key="9">
    <source>
        <dbReference type="Pfam" id="PF12704"/>
    </source>
</evidence>
<evidence type="ECO:0000259" key="8">
    <source>
        <dbReference type="Pfam" id="PF02687"/>
    </source>
</evidence>
<keyword evidence="5 7" id="KW-0472">Membrane</keyword>
<evidence type="ECO:0000313" key="11">
    <source>
        <dbReference type="Proteomes" id="UP001198983"/>
    </source>
</evidence>
<dbReference type="KEGG" id="tem:JW646_02990"/>
<dbReference type="RefSeq" id="WP_228416565.1">
    <property type="nucleotide sequence ID" value="NZ_CP081135.1"/>
</dbReference>
<keyword evidence="11" id="KW-1185">Reference proteome</keyword>
<name>A0AAX2ZGG7_9FIRM</name>
<protein>
    <submittedName>
        <fullName evidence="10">FtsX-like permease family protein</fullName>
    </submittedName>
</protein>
<proteinExistence type="inferred from homology"/>
<evidence type="ECO:0000256" key="6">
    <source>
        <dbReference type="ARBA" id="ARBA00038076"/>
    </source>
</evidence>
<dbReference type="EMBL" id="CP081135">
    <property type="protein sequence ID" value="UEL48434.1"/>
    <property type="molecule type" value="Genomic_DNA"/>
</dbReference>
<dbReference type="GO" id="GO:0022857">
    <property type="term" value="F:transmembrane transporter activity"/>
    <property type="evidence" value="ECO:0007669"/>
    <property type="project" value="TreeGrafter"/>
</dbReference>
<feature type="transmembrane region" description="Helical" evidence="7">
    <location>
        <begin position="26"/>
        <end position="46"/>
    </location>
</feature>
<dbReference type="InterPro" id="IPR003838">
    <property type="entry name" value="ABC3_permease_C"/>
</dbReference>
<feature type="transmembrane region" description="Helical" evidence="7">
    <location>
        <begin position="268"/>
        <end position="294"/>
    </location>
</feature>
<dbReference type="Pfam" id="PF02687">
    <property type="entry name" value="FtsX"/>
    <property type="match status" value="1"/>
</dbReference>
<accession>A0AAX2ZGG7</accession>
<keyword evidence="2" id="KW-1003">Cell membrane</keyword>
<dbReference type="Proteomes" id="UP001198983">
    <property type="component" value="Chromosome"/>
</dbReference>
<organism evidence="10 11">
    <name type="scientific">Terrisporobacter hibernicus</name>
    <dbReference type="NCBI Taxonomy" id="2813371"/>
    <lineage>
        <taxon>Bacteria</taxon>
        <taxon>Bacillati</taxon>
        <taxon>Bacillota</taxon>
        <taxon>Clostridia</taxon>
        <taxon>Peptostreptococcales</taxon>
        <taxon>Peptostreptococcaceae</taxon>
        <taxon>Terrisporobacter</taxon>
    </lineage>
</organism>
<reference evidence="10 11" key="1">
    <citation type="journal article" date="2023" name="Int. J. Syst. Evol. Microbiol.">
        <title>Terrisporobacter hibernicus sp. nov., isolated from bovine faeces in Northern Ireland.</title>
        <authorList>
            <person name="Mitchell M."/>
            <person name="Nguyen S.V."/>
            <person name="Connor M."/>
            <person name="Fairley D.J."/>
            <person name="Donoghue O."/>
            <person name="Marshall H."/>
            <person name="Koolman L."/>
            <person name="McMullan G."/>
            <person name="Schaffer K.E."/>
            <person name="McGrath J.W."/>
            <person name="Fanning S."/>
        </authorList>
    </citation>
    <scope>NUCLEOTIDE SEQUENCE [LARGE SCALE GENOMIC DNA]</scope>
    <source>
        <strain evidence="10 11">MCA3</strain>
    </source>
</reference>
<feature type="domain" description="MacB-like periplasmic core" evidence="9">
    <location>
        <begin position="29"/>
        <end position="240"/>
    </location>
</feature>
<keyword evidence="3 7" id="KW-0812">Transmembrane</keyword>
<comment type="subcellular location">
    <subcellularLocation>
        <location evidence="1">Cell membrane</location>
        <topology evidence="1">Multi-pass membrane protein</topology>
    </subcellularLocation>
</comment>
<keyword evidence="4 7" id="KW-1133">Transmembrane helix</keyword>